<reference evidence="2" key="1">
    <citation type="submission" date="2021-02" db="EMBL/GenBank/DDBJ databases">
        <authorList>
            <person name="Nowell W R."/>
        </authorList>
    </citation>
    <scope>NUCLEOTIDE SEQUENCE</scope>
</reference>
<evidence type="ECO:0000256" key="1">
    <source>
        <dbReference type="SAM" id="MobiDB-lite"/>
    </source>
</evidence>
<evidence type="ECO:0000313" key="2">
    <source>
        <dbReference type="EMBL" id="CAF1097656.1"/>
    </source>
</evidence>
<dbReference type="AlphaFoldDB" id="A0A814NYP5"/>
<sequence length="320" mass="36440">MDNGSMRTEAKDNDTLDTLQEIIPPPASNMKKKVILYGFARLYPGVRTIENVYTCPVLAIHTWDDVCPQPINHTETDNGRAVLSGKHMVKDEVGNRVTSSIKPNIHSKRQMGNIQVIPVEDIISISISTNASKEIEQQASRHLTTLPKAKKRTFCQKIRDCFSAIFCCCCCCHENVHNEPKYRITTNTIEHENRSISVIIEYLHYSHINTPSHIGVLPTSDQMNFYKNRLQFETLEFFLLKNTEFNPVKYAIKRQQGETLCRLVMQLKAMEGNYPDSSQLGEIISEKDVHLFGDDPQEDVPPLSTQASPVTNETHSNFRF</sequence>
<feature type="compositionally biased region" description="Polar residues" evidence="1">
    <location>
        <begin position="303"/>
        <end position="320"/>
    </location>
</feature>
<feature type="region of interest" description="Disordered" evidence="1">
    <location>
        <begin position="294"/>
        <end position="320"/>
    </location>
</feature>
<organism evidence="2 3">
    <name type="scientific">Rotaria magnacalcarata</name>
    <dbReference type="NCBI Taxonomy" id="392030"/>
    <lineage>
        <taxon>Eukaryota</taxon>
        <taxon>Metazoa</taxon>
        <taxon>Spiralia</taxon>
        <taxon>Gnathifera</taxon>
        <taxon>Rotifera</taxon>
        <taxon>Eurotatoria</taxon>
        <taxon>Bdelloidea</taxon>
        <taxon>Philodinida</taxon>
        <taxon>Philodinidae</taxon>
        <taxon>Rotaria</taxon>
    </lineage>
</organism>
<name>A0A814NYP5_9BILA</name>
<accession>A0A814NYP5</accession>
<feature type="region of interest" description="Disordered" evidence="1">
    <location>
        <begin position="1"/>
        <end position="21"/>
    </location>
</feature>
<dbReference type="EMBL" id="CAJNOV010002277">
    <property type="protein sequence ID" value="CAF1097656.1"/>
    <property type="molecule type" value="Genomic_DNA"/>
</dbReference>
<comment type="caution">
    <text evidence="2">The sequence shown here is derived from an EMBL/GenBank/DDBJ whole genome shotgun (WGS) entry which is preliminary data.</text>
</comment>
<gene>
    <name evidence="2" type="ORF">CJN711_LOCUS6994</name>
</gene>
<proteinExistence type="predicted"/>
<protein>
    <submittedName>
        <fullName evidence="2">Uncharacterized protein</fullName>
    </submittedName>
</protein>
<dbReference type="Proteomes" id="UP000663855">
    <property type="component" value="Unassembled WGS sequence"/>
</dbReference>
<evidence type="ECO:0000313" key="3">
    <source>
        <dbReference type="Proteomes" id="UP000663855"/>
    </source>
</evidence>